<gene>
    <name evidence="2" type="primary">ABSGL_10955.1 scaffold 12033</name>
</gene>
<feature type="compositionally biased region" description="Polar residues" evidence="1">
    <location>
        <begin position="249"/>
        <end position="261"/>
    </location>
</feature>
<reference evidence="2" key="1">
    <citation type="submission" date="2016-04" db="EMBL/GenBank/DDBJ databases">
        <authorList>
            <person name="Evans L.H."/>
            <person name="Alamgir A."/>
            <person name="Owens N."/>
            <person name="Weber N.D."/>
            <person name="Virtaneva K."/>
            <person name="Barbian K."/>
            <person name="Babar A."/>
            <person name="Rosenke K."/>
        </authorList>
    </citation>
    <scope>NUCLEOTIDE SEQUENCE [LARGE SCALE GENOMIC DNA]</scope>
    <source>
        <strain evidence="2">CBS 101.48</strain>
    </source>
</reference>
<accession>A0A163MHS4</accession>
<name>A0A163MHS4_ABSGL</name>
<protein>
    <submittedName>
        <fullName evidence="2">Uncharacterized protein</fullName>
    </submittedName>
</protein>
<proteinExistence type="predicted"/>
<evidence type="ECO:0000313" key="3">
    <source>
        <dbReference type="Proteomes" id="UP000078561"/>
    </source>
</evidence>
<dbReference type="InParanoid" id="A0A163MHS4"/>
<evidence type="ECO:0000256" key="1">
    <source>
        <dbReference type="SAM" id="MobiDB-lite"/>
    </source>
</evidence>
<evidence type="ECO:0000313" key="2">
    <source>
        <dbReference type="EMBL" id="SAM05089.1"/>
    </source>
</evidence>
<sequence length="392" mass="44398">MIPSNNATPSSPSSIVSDATTTDYLSIHDLHHLFFRHTPNDIKPLLYSLYQQYPQHFYHDQRRICYVAKHHVVDLARSLQLFALAEFCVLSHDELVHRVADPLFAITNSMMLRPVTPKRMDIDLDWFPLPSNDNSFFSSIFNSAAYFENSDHAATQVSNPACATLRHHHDRPISFFPTLKSYHDWTRHFLPLQNAGLGCASRAKQQQQAIIECRMRSLVYRQSLPAAIQQRHQQQQQPKRQSPSKSSSPVNTNSIATNTVPFSAPVHQQHLHMKRKSAPPSPPQHLKDHYASHHRQNQHYHHHQPSISADYRGQKRLKSLYSNLDLLATQATKLKGLPLSPEISPPPPPASHSVLSLPPITTTSTSSVSSFYSSSFMQSISLPSIRNVLSDI</sequence>
<keyword evidence="3" id="KW-1185">Reference proteome</keyword>
<dbReference type="EMBL" id="LT554417">
    <property type="protein sequence ID" value="SAM05089.1"/>
    <property type="molecule type" value="Genomic_DNA"/>
</dbReference>
<organism evidence="2">
    <name type="scientific">Absidia glauca</name>
    <name type="common">Pin mould</name>
    <dbReference type="NCBI Taxonomy" id="4829"/>
    <lineage>
        <taxon>Eukaryota</taxon>
        <taxon>Fungi</taxon>
        <taxon>Fungi incertae sedis</taxon>
        <taxon>Mucoromycota</taxon>
        <taxon>Mucoromycotina</taxon>
        <taxon>Mucoromycetes</taxon>
        <taxon>Mucorales</taxon>
        <taxon>Cunninghamellaceae</taxon>
        <taxon>Absidia</taxon>
    </lineage>
</organism>
<feature type="compositionally biased region" description="Low complexity" evidence="1">
    <location>
        <begin position="229"/>
        <end position="248"/>
    </location>
</feature>
<feature type="region of interest" description="Disordered" evidence="1">
    <location>
        <begin position="227"/>
        <end position="288"/>
    </location>
</feature>
<dbReference type="OrthoDB" id="2218707at2759"/>
<dbReference type="AlphaFoldDB" id="A0A163MHS4"/>
<dbReference type="Proteomes" id="UP000078561">
    <property type="component" value="Unassembled WGS sequence"/>
</dbReference>